<dbReference type="RefSeq" id="WP_289412235.1">
    <property type="nucleotide sequence ID" value="NZ_JAQIBD010000001.1"/>
</dbReference>
<evidence type="ECO:0008006" key="3">
    <source>
        <dbReference type="Google" id="ProtNLM"/>
    </source>
</evidence>
<name>A0ABT7QVT9_9BACT</name>
<accession>A0ABT7QVT9</accession>
<organism evidence="1 2">
    <name type="scientific">Sulfurovum zhangzhouensis</name>
    <dbReference type="NCBI Taxonomy" id="3019067"/>
    <lineage>
        <taxon>Bacteria</taxon>
        <taxon>Pseudomonadati</taxon>
        <taxon>Campylobacterota</taxon>
        <taxon>Epsilonproteobacteria</taxon>
        <taxon>Campylobacterales</taxon>
        <taxon>Sulfurovaceae</taxon>
        <taxon>Sulfurovum</taxon>
    </lineage>
</organism>
<keyword evidence="2" id="KW-1185">Reference proteome</keyword>
<gene>
    <name evidence="1" type="ORF">PGH07_02075</name>
</gene>
<comment type="caution">
    <text evidence="1">The sequence shown here is derived from an EMBL/GenBank/DDBJ whole genome shotgun (WGS) entry which is preliminary data.</text>
</comment>
<dbReference type="EMBL" id="JAQIBD010000001">
    <property type="protein sequence ID" value="MDM5270962.1"/>
    <property type="molecule type" value="Genomic_DNA"/>
</dbReference>
<evidence type="ECO:0000313" key="2">
    <source>
        <dbReference type="Proteomes" id="UP001169069"/>
    </source>
</evidence>
<protein>
    <recommendedName>
        <fullName evidence="3">Cysteine-rich small domain-containing protein</fullName>
    </recommendedName>
</protein>
<sequence length="145" mass="17024">MTYREWFESHAKKHSAIVKKLGYLSDEELIRYFRFENMVKMEPDFCPLYATSTKCHDMKELNCYLCACPNFRFNDEGLKEVENKTLFSTCAIDAKEGKQFISDDAIHQDCSGCTIPHKEAYIREHFSRNWREIMKHSDQSSSNSA</sequence>
<reference evidence="1" key="1">
    <citation type="submission" date="2023-01" db="EMBL/GenBank/DDBJ databases">
        <title>Sulfurovum sp. zt1-1 genome assembly.</title>
        <authorList>
            <person name="Wang J."/>
        </authorList>
    </citation>
    <scope>NUCLEOTIDE SEQUENCE</scope>
    <source>
        <strain evidence="1">Zt1-1</strain>
    </source>
</reference>
<dbReference type="Proteomes" id="UP001169069">
    <property type="component" value="Unassembled WGS sequence"/>
</dbReference>
<evidence type="ECO:0000313" key="1">
    <source>
        <dbReference type="EMBL" id="MDM5270962.1"/>
    </source>
</evidence>
<proteinExistence type="predicted"/>